<organism evidence="18 19">
    <name type="scientific">Qipengyuania pelagi</name>
    <dbReference type="NCBI Taxonomy" id="994320"/>
    <lineage>
        <taxon>Bacteria</taxon>
        <taxon>Pseudomonadati</taxon>
        <taxon>Pseudomonadota</taxon>
        <taxon>Alphaproteobacteria</taxon>
        <taxon>Sphingomonadales</taxon>
        <taxon>Erythrobacteraceae</taxon>
        <taxon>Qipengyuania</taxon>
    </lineage>
</organism>
<dbReference type="GO" id="GO:0008360">
    <property type="term" value="P:regulation of cell shape"/>
    <property type="evidence" value="ECO:0007669"/>
    <property type="project" value="UniProtKB-KW"/>
</dbReference>
<name>A0A844Y6E0_9SPHN</name>
<dbReference type="Gene3D" id="2.60.410.10">
    <property type="entry name" value="D-Ala-D-Ala carboxypeptidase, C-terminal domain"/>
    <property type="match status" value="1"/>
</dbReference>
<dbReference type="InterPro" id="IPR012907">
    <property type="entry name" value="Peptidase_S11_C"/>
</dbReference>
<dbReference type="GO" id="GO:0006508">
    <property type="term" value="P:proteolysis"/>
    <property type="evidence" value="ECO:0007669"/>
    <property type="project" value="UniProtKB-KW"/>
</dbReference>
<feature type="active site" evidence="13">
    <location>
        <position position="128"/>
    </location>
</feature>
<keyword evidence="7 16" id="KW-0732">Signal</keyword>
<dbReference type="EC" id="3.4.16.4" evidence="4"/>
<dbReference type="Gene3D" id="3.40.710.10">
    <property type="entry name" value="DD-peptidase/beta-lactamase superfamily"/>
    <property type="match status" value="1"/>
</dbReference>
<evidence type="ECO:0000256" key="10">
    <source>
        <dbReference type="ARBA" id="ARBA00022984"/>
    </source>
</evidence>
<dbReference type="SMART" id="SM00936">
    <property type="entry name" value="PBP5_C"/>
    <property type="match status" value="1"/>
</dbReference>
<dbReference type="SUPFAM" id="SSF56601">
    <property type="entry name" value="beta-lactamase/transpeptidase-like"/>
    <property type="match status" value="1"/>
</dbReference>
<dbReference type="InterPro" id="IPR012338">
    <property type="entry name" value="Beta-lactam/transpept-like"/>
</dbReference>
<gene>
    <name evidence="18" type="ORF">GRI47_05110</name>
</gene>
<dbReference type="InterPro" id="IPR015956">
    <property type="entry name" value="Peniciliin-bd_prot_C_sf"/>
</dbReference>
<dbReference type="SUPFAM" id="SSF69189">
    <property type="entry name" value="Penicillin-binding protein associated domain"/>
    <property type="match status" value="1"/>
</dbReference>
<dbReference type="InterPro" id="IPR037167">
    <property type="entry name" value="Peptidase_S11_C_sf"/>
</dbReference>
<feature type="binding site" evidence="14">
    <location>
        <position position="232"/>
    </location>
    <ligand>
        <name>substrate</name>
    </ligand>
</feature>
<feature type="domain" description="Peptidase S11 D-Ala-D-Ala carboxypeptidase A C-terminal" evidence="17">
    <location>
        <begin position="282"/>
        <end position="372"/>
    </location>
</feature>
<comment type="caution">
    <text evidence="18">The sequence shown here is derived from an EMBL/GenBank/DDBJ whole genome shotgun (WGS) entry which is preliminary data.</text>
</comment>
<dbReference type="GO" id="GO:0071555">
    <property type="term" value="P:cell wall organization"/>
    <property type="evidence" value="ECO:0007669"/>
    <property type="project" value="UniProtKB-KW"/>
</dbReference>
<keyword evidence="11" id="KW-0961">Cell wall biogenesis/degradation</keyword>
<feature type="active site" description="Acyl-ester intermediate" evidence="13">
    <location>
        <position position="65"/>
    </location>
</feature>
<evidence type="ECO:0000256" key="16">
    <source>
        <dbReference type="SAM" id="SignalP"/>
    </source>
</evidence>
<dbReference type="Pfam" id="PF00768">
    <property type="entry name" value="Peptidase_S11"/>
    <property type="match status" value="1"/>
</dbReference>
<keyword evidence="9" id="KW-0133">Cell shape</keyword>
<evidence type="ECO:0000256" key="4">
    <source>
        <dbReference type="ARBA" id="ARBA00012448"/>
    </source>
</evidence>
<comment type="pathway">
    <text evidence="2">Cell wall biogenesis; peptidoglycan biosynthesis.</text>
</comment>
<dbReference type="PRINTS" id="PR00725">
    <property type="entry name" value="DADACBPTASE1"/>
</dbReference>
<comment type="similarity">
    <text evidence="3 15">Belongs to the peptidase S11 family.</text>
</comment>
<dbReference type="AlphaFoldDB" id="A0A844Y6E0"/>
<evidence type="ECO:0000256" key="7">
    <source>
        <dbReference type="ARBA" id="ARBA00022729"/>
    </source>
</evidence>
<evidence type="ECO:0000256" key="15">
    <source>
        <dbReference type="RuleBase" id="RU004016"/>
    </source>
</evidence>
<evidence type="ECO:0000256" key="3">
    <source>
        <dbReference type="ARBA" id="ARBA00007164"/>
    </source>
</evidence>
<comment type="function">
    <text evidence="1">Removes C-terminal D-alanyl residues from sugar-peptide cell wall precursors.</text>
</comment>
<proteinExistence type="inferred from homology"/>
<dbReference type="UniPathway" id="UPA00219"/>
<dbReference type="GO" id="GO:0009252">
    <property type="term" value="P:peptidoglycan biosynthetic process"/>
    <property type="evidence" value="ECO:0007669"/>
    <property type="project" value="UniProtKB-UniPathway"/>
</dbReference>
<reference evidence="18 19" key="1">
    <citation type="submission" date="2019-12" db="EMBL/GenBank/DDBJ databases">
        <title>Genomic-based taxomic classification of the family Erythrobacteraceae.</title>
        <authorList>
            <person name="Xu L."/>
        </authorList>
    </citation>
    <scope>NUCLEOTIDE SEQUENCE [LARGE SCALE GENOMIC DNA]</scope>
    <source>
        <strain evidence="18 19">JCM 17468</strain>
    </source>
</reference>
<evidence type="ECO:0000256" key="6">
    <source>
        <dbReference type="ARBA" id="ARBA00022670"/>
    </source>
</evidence>
<dbReference type="InterPro" id="IPR018044">
    <property type="entry name" value="Peptidase_S11"/>
</dbReference>
<evidence type="ECO:0000256" key="5">
    <source>
        <dbReference type="ARBA" id="ARBA00022645"/>
    </source>
</evidence>
<evidence type="ECO:0000256" key="12">
    <source>
        <dbReference type="ARBA" id="ARBA00034000"/>
    </source>
</evidence>
<sequence>MRLRLKFLSLGLGGALAATSAGHAAPAVDARIPTPYEAPIAMLVDLSSGQTLFAREEDRRFMPASITKVMTTMVAFEWMERGKLFPQQVMTVRPDTFRAWNRKGSTMYLPHDARITVDELLHGITTVSANDASVVLAEGAAGSVARWAAAMNDTAARLGMADSHFNTPNGWMDDGQTFVTARDLVTLGSAMIRRHPSKYHHFVGKKGLEYNGIRQNNHDPIRGVVPGADGIKTGFTNQAGYGFLGSAERNGRRLVMVVAASPRGRERNDAARALIEWGFSNFDSRRLFETNERIATAKVQDGGVSEIGLVSHRPVRLSVPHGRMPKVDLAVRYEGPLRAPIADDEEVARLIVTVDGEQVNTLPLYAERPVTEATVIQRVFNGLWGWAG</sequence>
<keyword evidence="19" id="KW-1185">Reference proteome</keyword>
<keyword evidence="8" id="KW-0378">Hydrolase</keyword>
<evidence type="ECO:0000256" key="11">
    <source>
        <dbReference type="ARBA" id="ARBA00023316"/>
    </source>
</evidence>
<dbReference type="PANTHER" id="PTHR21581">
    <property type="entry name" value="D-ALANYL-D-ALANINE CARBOXYPEPTIDASE"/>
    <property type="match status" value="1"/>
</dbReference>
<evidence type="ECO:0000256" key="8">
    <source>
        <dbReference type="ARBA" id="ARBA00022801"/>
    </source>
</evidence>
<evidence type="ECO:0000256" key="9">
    <source>
        <dbReference type="ARBA" id="ARBA00022960"/>
    </source>
</evidence>
<comment type="catalytic activity">
    <reaction evidence="12">
        <text>Preferential cleavage: (Ac)2-L-Lys-D-Ala-|-D-Ala. Also transpeptidation of peptidyl-alanyl moieties that are N-acyl substituents of D-alanine.</text>
        <dbReference type="EC" id="3.4.16.4"/>
    </reaction>
</comment>
<evidence type="ECO:0000313" key="19">
    <source>
        <dbReference type="Proteomes" id="UP000430272"/>
    </source>
</evidence>
<protein>
    <recommendedName>
        <fullName evidence="4">serine-type D-Ala-D-Ala carboxypeptidase</fullName>
        <ecNumber evidence="4">3.4.16.4</ecNumber>
    </recommendedName>
</protein>
<dbReference type="Proteomes" id="UP000430272">
    <property type="component" value="Unassembled WGS sequence"/>
</dbReference>
<keyword evidence="10" id="KW-0573">Peptidoglycan synthesis</keyword>
<evidence type="ECO:0000256" key="2">
    <source>
        <dbReference type="ARBA" id="ARBA00004752"/>
    </source>
</evidence>
<evidence type="ECO:0000256" key="1">
    <source>
        <dbReference type="ARBA" id="ARBA00003217"/>
    </source>
</evidence>
<dbReference type="InterPro" id="IPR001967">
    <property type="entry name" value="Peptidase_S11_N"/>
</dbReference>
<dbReference type="GO" id="GO:0009002">
    <property type="term" value="F:serine-type D-Ala-D-Ala carboxypeptidase activity"/>
    <property type="evidence" value="ECO:0007669"/>
    <property type="project" value="UniProtKB-EC"/>
</dbReference>
<evidence type="ECO:0000259" key="17">
    <source>
        <dbReference type="SMART" id="SM00936"/>
    </source>
</evidence>
<evidence type="ECO:0000256" key="13">
    <source>
        <dbReference type="PIRSR" id="PIRSR618044-1"/>
    </source>
</evidence>
<keyword evidence="6" id="KW-0645">Protease</keyword>
<feature type="signal peptide" evidence="16">
    <location>
        <begin position="1"/>
        <end position="24"/>
    </location>
</feature>
<evidence type="ECO:0000313" key="18">
    <source>
        <dbReference type="EMBL" id="MXO53386.1"/>
    </source>
</evidence>
<evidence type="ECO:0000256" key="14">
    <source>
        <dbReference type="PIRSR" id="PIRSR618044-2"/>
    </source>
</evidence>
<feature type="active site" description="Proton acceptor" evidence="13">
    <location>
        <position position="68"/>
    </location>
</feature>
<dbReference type="EMBL" id="WTYD01000001">
    <property type="protein sequence ID" value="MXO53386.1"/>
    <property type="molecule type" value="Genomic_DNA"/>
</dbReference>
<dbReference type="PANTHER" id="PTHR21581:SF6">
    <property type="entry name" value="TRAFFICKING PROTEIN PARTICLE COMPLEX SUBUNIT 12"/>
    <property type="match status" value="1"/>
</dbReference>
<feature type="chain" id="PRO_5032988631" description="serine-type D-Ala-D-Ala carboxypeptidase" evidence="16">
    <location>
        <begin position="25"/>
        <end position="388"/>
    </location>
</feature>
<dbReference type="Pfam" id="PF07943">
    <property type="entry name" value="PBP5_C"/>
    <property type="match status" value="1"/>
</dbReference>
<accession>A0A844Y6E0</accession>
<keyword evidence="5 18" id="KW-0121">Carboxypeptidase</keyword>
<dbReference type="OrthoDB" id="9795979at2"/>